<dbReference type="GO" id="GO:0005634">
    <property type="term" value="C:nucleus"/>
    <property type="evidence" value="ECO:0007669"/>
    <property type="project" value="UniProtKB-SubCell"/>
</dbReference>
<dbReference type="WBParaSite" id="SVE_0846700.1">
    <property type="protein sequence ID" value="SVE_0846700.1"/>
    <property type="gene ID" value="SVE_0846700"/>
</dbReference>
<reference evidence="5" key="2">
    <citation type="submission" date="2015-08" db="UniProtKB">
        <authorList>
            <consortium name="WormBaseParasite"/>
        </authorList>
    </citation>
    <scope>IDENTIFICATION</scope>
</reference>
<evidence type="ECO:0000256" key="1">
    <source>
        <dbReference type="ARBA" id="ARBA00005562"/>
    </source>
</evidence>
<dbReference type="InterPro" id="IPR036390">
    <property type="entry name" value="WH_DNA-bd_sf"/>
</dbReference>
<organism evidence="4 5">
    <name type="scientific">Strongyloides venezuelensis</name>
    <name type="common">Threadworm</name>
    <dbReference type="NCBI Taxonomy" id="75913"/>
    <lineage>
        <taxon>Eukaryota</taxon>
        <taxon>Metazoa</taxon>
        <taxon>Ecdysozoa</taxon>
        <taxon>Nematoda</taxon>
        <taxon>Chromadorea</taxon>
        <taxon>Rhabditida</taxon>
        <taxon>Tylenchina</taxon>
        <taxon>Panagrolaimomorpha</taxon>
        <taxon>Strongyloidoidea</taxon>
        <taxon>Strongyloididae</taxon>
        <taxon>Strongyloides</taxon>
    </lineage>
</organism>
<evidence type="ECO:0000256" key="2">
    <source>
        <dbReference type="RuleBase" id="RU004019"/>
    </source>
</evidence>
<reference evidence="4" key="1">
    <citation type="submission" date="2014-07" db="EMBL/GenBank/DDBJ databases">
        <authorList>
            <person name="Martin A.A"/>
            <person name="De Silva N."/>
        </authorList>
    </citation>
    <scope>NUCLEOTIDE SEQUENCE</scope>
</reference>
<keyword evidence="2" id="KW-0238">DNA-binding</keyword>
<dbReference type="AlphaFoldDB" id="A0A0K0FHV2"/>
<protein>
    <submittedName>
        <fullName evidence="5">ETS domain-containing protein</fullName>
    </submittedName>
</protein>
<dbReference type="PROSITE" id="PS50061">
    <property type="entry name" value="ETS_DOMAIN_3"/>
    <property type="match status" value="1"/>
</dbReference>
<dbReference type="InterPro" id="IPR036388">
    <property type="entry name" value="WH-like_DNA-bd_sf"/>
</dbReference>
<keyword evidence="2" id="KW-0539">Nucleus</keyword>
<sequence length="459" mass="52305">MAYNNQTSFCGNYSPIDDQYPINGSYNHPQTYKNYDYCYESGNSNSYQNISQMYCVPPQINIQSCSYGYENTSYPNPPEVFTNQQSPINVGYQNFNDYCYGNLSTPSSNSSSSFISQGTPEYSSFTSSTSDNMSFTNYCEYQAYNDNCGGPPQPPQTSNVQNPINNFECHDPLVPSISNPSDYQNYQNTCNNFDCSQNDQFSSQGSGEFSRDNYTLNQSFPSGNGYSITQNFQQLETYSHNQGLNIQEGNQNFPDDSYQNTMSNQEVVEDPNIIPPADYQTTLKRPLTVEISNFILTNINSIFLNFTIRLLSSPKYQRICFWSKISWEFIIADPMAFTKVFAEEYDLNKKHMTFSHVSKAYKIVEASTIYGQHIITRVKSKRNTWRFFPEHNKMGFPCLKNSGGAALAGTILNAEEMKFLTKLKKKLAKLPCNQGTPNKVNNDYQINSDIYETPRTGRF</sequence>
<proteinExistence type="inferred from homology"/>
<comment type="similarity">
    <text evidence="1 2">Belongs to the ETS family.</text>
</comment>
<dbReference type="GO" id="GO:0003700">
    <property type="term" value="F:DNA-binding transcription factor activity"/>
    <property type="evidence" value="ECO:0007669"/>
    <property type="project" value="InterPro"/>
</dbReference>
<dbReference type="SUPFAM" id="SSF46785">
    <property type="entry name" value="Winged helix' DNA-binding domain"/>
    <property type="match status" value="1"/>
</dbReference>
<dbReference type="InterPro" id="IPR000418">
    <property type="entry name" value="Ets_dom"/>
</dbReference>
<comment type="subcellular location">
    <subcellularLocation>
        <location evidence="2">Nucleus</location>
    </subcellularLocation>
</comment>
<evidence type="ECO:0000313" key="5">
    <source>
        <dbReference type="WBParaSite" id="SVE_0846700.1"/>
    </source>
</evidence>
<evidence type="ECO:0000259" key="3">
    <source>
        <dbReference type="PROSITE" id="PS50061"/>
    </source>
</evidence>
<evidence type="ECO:0000313" key="4">
    <source>
        <dbReference type="Proteomes" id="UP000035680"/>
    </source>
</evidence>
<keyword evidence="4" id="KW-1185">Reference proteome</keyword>
<dbReference type="Gene3D" id="1.10.10.10">
    <property type="entry name" value="Winged helix-like DNA-binding domain superfamily/Winged helix DNA-binding domain"/>
    <property type="match status" value="1"/>
</dbReference>
<accession>A0A0K0FHV2</accession>
<dbReference type="GO" id="GO:0043565">
    <property type="term" value="F:sequence-specific DNA binding"/>
    <property type="evidence" value="ECO:0007669"/>
    <property type="project" value="InterPro"/>
</dbReference>
<name>A0A0K0FHV2_STRVS</name>
<feature type="domain" description="ETS" evidence="3">
    <location>
        <begin position="301"/>
        <end position="388"/>
    </location>
</feature>
<dbReference type="Pfam" id="PF00178">
    <property type="entry name" value="Ets"/>
    <property type="match status" value="1"/>
</dbReference>
<dbReference type="Proteomes" id="UP000035680">
    <property type="component" value="Unassembled WGS sequence"/>
</dbReference>